<name>A0ABR8GK16_9CYAN</name>
<organism evidence="1 2">
    <name type="scientific">Scytonema hofmannii FACHB-248</name>
    <dbReference type="NCBI Taxonomy" id="1842502"/>
    <lineage>
        <taxon>Bacteria</taxon>
        <taxon>Bacillati</taxon>
        <taxon>Cyanobacteriota</taxon>
        <taxon>Cyanophyceae</taxon>
        <taxon>Nostocales</taxon>
        <taxon>Scytonemataceae</taxon>
        <taxon>Scytonema</taxon>
    </lineage>
</organism>
<dbReference type="RefSeq" id="WP_029635123.1">
    <property type="nucleotide sequence ID" value="NZ_JACJTA010000005.1"/>
</dbReference>
<reference evidence="1 2" key="1">
    <citation type="journal article" date="2020" name="ISME J.">
        <title>Comparative genomics reveals insights into cyanobacterial evolution and habitat adaptation.</title>
        <authorList>
            <person name="Chen M.Y."/>
            <person name="Teng W.K."/>
            <person name="Zhao L."/>
            <person name="Hu C.X."/>
            <person name="Zhou Y.K."/>
            <person name="Han B.P."/>
            <person name="Song L.R."/>
            <person name="Shu W.S."/>
        </authorList>
    </citation>
    <scope>NUCLEOTIDE SEQUENCE [LARGE SCALE GENOMIC DNA]</scope>
    <source>
        <strain evidence="1 2">FACHB-248</strain>
    </source>
</reference>
<keyword evidence="2" id="KW-1185">Reference proteome</keyword>
<evidence type="ECO:0000313" key="2">
    <source>
        <dbReference type="Proteomes" id="UP000660380"/>
    </source>
</evidence>
<evidence type="ECO:0000313" key="1">
    <source>
        <dbReference type="EMBL" id="MBD2603732.1"/>
    </source>
</evidence>
<dbReference type="EMBL" id="JACJTA010000005">
    <property type="protein sequence ID" value="MBD2603732.1"/>
    <property type="molecule type" value="Genomic_DNA"/>
</dbReference>
<accession>A0ABR8GK16</accession>
<gene>
    <name evidence="1" type="ORF">H6G81_04105</name>
</gene>
<proteinExistence type="predicted"/>
<comment type="caution">
    <text evidence="1">The sequence shown here is derived from an EMBL/GenBank/DDBJ whole genome shotgun (WGS) entry which is preliminary data.</text>
</comment>
<dbReference type="Proteomes" id="UP000660380">
    <property type="component" value="Unassembled WGS sequence"/>
</dbReference>
<sequence length="66" mass="7438">MEQKINCAEACVNGCILGDKCPNLEFKEATSQFIQETSLDKMLEIAEAARLKKLTEPPKWILPEDI</sequence>
<protein>
    <submittedName>
        <fullName evidence="1">Uncharacterized protein</fullName>
    </submittedName>
</protein>